<keyword evidence="1" id="KW-0560">Oxidoreductase</keyword>
<dbReference type="GO" id="GO:0005829">
    <property type="term" value="C:cytosol"/>
    <property type="evidence" value="ECO:0007669"/>
    <property type="project" value="TreeGrafter"/>
</dbReference>
<dbReference type="AlphaFoldDB" id="A0A918FNC9"/>
<accession>A0A918FNC9</accession>
<name>A0A918FNC9_9ACTN</name>
<keyword evidence="5" id="KW-1185">Reference proteome</keyword>
<evidence type="ECO:0000313" key="5">
    <source>
        <dbReference type="Proteomes" id="UP000658320"/>
    </source>
</evidence>
<dbReference type="Gene3D" id="2.30.110.10">
    <property type="entry name" value="Electron Transport, Fmn-binding Protein, Chain A"/>
    <property type="match status" value="1"/>
</dbReference>
<gene>
    <name evidence="4" type="ORF">GCM10010251_82630</name>
</gene>
<evidence type="ECO:0000313" key="4">
    <source>
        <dbReference type="EMBL" id="GGR52941.1"/>
    </source>
</evidence>
<evidence type="ECO:0000256" key="1">
    <source>
        <dbReference type="ARBA" id="ARBA00023002"/>
    </source>
</evidence>
<dbReference type="InterPro" id="IPR012349">
    <property type="entry name" value="Split_barrel_FMN-bd"/>
</dbReference>
<feature type="compositionally biased region" description="Low complexity" evidence="2">
    <location>
        <begin position="122"/>
        <end position="143"/>
    </location>
</feature>
<reference evidence="4" key="1">
    <citation type="journal article" date="2014" name="Int. J. Syst. Evol. Microbiol.">
        <title>Complete genome sequence of Corynebacterium casei LMG S-19264T (=DSM 44701T), isolated from a smear-ripened cheese.</title>
        <authorList>
            <consortium name="US DOE Joint Genome Institute (JGI-PGF)"/>
            <person name="Walter F."/>
            <person name="Albersmeier A."/>
            <person name="Kalinowski J."/>
            <person name="Ruckert C."/>
        </authorList>
    </citation>
    <scope>NUCLEOTIDE SEQUENCE</scope>
    <source>
        <strain evidence="4">JCM 4346</strain>
    </source>
</reference>
<sequence length="143" mass="15526">MSKPPLPPEAVELLRRPNPCVMAALRSDGIPVSTPTRYLWDNGRALISLDEGRIRLRHLRRDPRVTLTVLDGEDWYTHVTLIGRVVETYEDEGLADIDRIATLPQPRLRSAGGMPPPASPTRTGSAPASARGSRPSAGTAGAR</sequence>
<dbReference type="SUPFAM" id="SSF50475">
    <property type="entry name" value="FMN-binding split barrel"/>
    <property type="match status" value="1"/>
</dbReference>
<dbReference type="EMBL" id="BMSX01000028">
    <property type="protein sequence ID" value="GGR52941.1"/>
    <property type="molecule type" value="Genomic_DNA"/>
</dbReference>
<feature type="region of interest" description="Disordered" evidence="2">
    <location>
        <begin position="104"/>
        <end position="143"/>
    </location>
</feature>
<proteinExistence type="predicted"/>
<protein>
    <recommendedName>
        <fullName evidence="3">Pyridoxamine 5'-phosphate oxidase N-terminal domain-containing protein</fullName>
    </recommendedName>
</protein>
<organism evidence="4 5">
    <name type="scientific">Streptomyces aurantiogriseus</name>
    <dbReference type="NCBI Taxonomy" id="66870"/>
    <lineage>
        <taxon>Bacteria</taxon>
        <taxon>Bacillati</taxon>
        <taxon>Actinomycetota</taxon>
        <taxon>Actinomycetes</taxon>
        <taxon>Kitasatosporales</taxon>
        <taxon>Streptomycetaceae</taxon>
        <taxon>Streptomyces</taxon>
    </lineage>
</organism>
<feature type="domain" description="Pyridoxamine 5'-phosphate oxidase N-terminal" evidence="3">
    <location>
        <begin position="6"/>
        <end position="95"/>
    </location>
</feature>
<dbReference type="Pfam" id="PF01243">
    <property type="entry name" value="PNPOx_N"/>
    <property type="match status" value="1"/>
</dbReference>
<dbReference type="Proteomes" id="UP000658320">
    <property type="component" value="Unassembled WGS sequence"/>
</dbReference>
<comment type="caution">
    <text evidence="4">The sequence shown here is derived from an EMBL/GenBank/DDBJ whole genome shotgun (WGS) entry which is preliminary data.</text>
</comment>
<reference evidence="4" key="2">
    <citation type="submission" date="2020-09" db="EMBL/GenBank/DDBJ databases">
        <authorList>
            <person name="Sun Q."/>
            <person name="Ohkuma M."/>
        </authorList>
    </citation>
    <scope>NUCLEOTIDE SEQUENCE</scope>
    <source>
        <strain evidence="4">JCM 4346</strain>
    </source>
</reference>
<evidence type="ECO:0000256" key="2">
    <source>
        <dbReference type="SAM" id="MobiDB-lite"/>
    </source>
</evidence>
<dbReference type="PANTHER" id="PTHR35176:SF6">
    <property type="entry name" value="HEME OXYGENASE HI_0854-RELATED"/>
    <property type="match status" value="1"/>
</dbReference>
<dbReference type="GO" id="GO:0070967">
    <property type="term" value="F:coenzyme F420 binding"/>
    <property type="evidence" value="ECO:0007669"/>
    <property type="project" value="TreeGrafter"/>
</dbReference>
<dbReference type="InterPro" id="IPR052019">
    <property type="entry name" value="F420H2_bilvrd_red/Heme_oxyg"/>
</dbReference>
<dbReference type="PANTHER" id="PTHR35176">
    <property type="entry name" value="HEME OXYGENASE HI_0854-RELATED"/>
    <property type="match status" value="1"/>
</dbReference>
<dbReference type="InterPro" id="IPR011576">
    <property type="entry name" value="Pyridox_Oxase_N"/>
</dbReference>
<dbReference type="GO" id="GO:0016627">
    <property type="term" value="F:oxidoreductase activity, acting on the CH-CH group of donors"/>
    <property type="evidence" value="ECO:0007669"/>
    <property type="project" value="TreeGrafter"/>
</dbReference>
<evidence type="ECO:0000259" key="3">
    <source>
        <dbReference type="Pfam" id="PF01243"/>
    </source>
</evidence>